<accession>A0ABW9KGR7</accession>
<evidence type="ECO:0000313" key="2">
    <source>
        <dbReference type="Proteomes" id="UP001634747"/>
    </source>
</evidence>
<protein>
    <submittedName>
        <fullName evidence="1">Uncharacterized protein</fullName>
    </submittedName>
</protein>
<dbReference type="Proteomes" id="UP001634747">
    <property type="component" value="Unassembled WGS sequence"/>
</dbReference>
<evidence type="ECO:0000313" key="1">
    <source>
        <dbReference type="EMBL" id="MFN2974952.1"/>
    </source>
</evidence>
<keyword evidence="2" id="KW-1185">Reference proteome</keyword>
<dbReference type="RefSeq" id="WP_263413503.1">
    <property type="nucleotide sequence ID" value="NZ_BAABBH010000001.1"/>
</dbReference>
<gene>
    <name evidence="1" type="ORF">ACK2TP_04185</name>
</gene>
<proteinExistence type="predicted"/>
<reference evidence="1 2" key="1">
    <citation type="submission" date="2024-12" db="EMBL/GenBank/DDBJ databases">
        <authorList>
            <person name="Lee Y."/>
        </authorList>
    </citation>
    <scope>NUCLEOTIDE SEQUENCE [LARGE SCALE GENOMIC DNA]</scope>
    <source>
        <strain evidence="1 2">03SUJ4</strain>
    </source>
</reference>
<organism evidence="1 2">
    <name type="scientific">Terriglobus aquaticus</name>
    <dbReference type="NCBI Taxonomy" id="940139"/>
    <lineage>
        <taxon>Bacteria</taxon>
        <taxon>Pseudomonadati</taxon>
        <taxon>Acidobacteriota</taxon>
        <taxon>Terriglobia</taxon>
        <taxon>Terriglobales</taxon>
        <taxon>Acidobacteriaceae</taxon>
        <taxon>Terriglobus</taxon>
    </lineage>
</organism>
<sequence>MSRDILLVGEALTNRQWSFAAVFPDWNAAGHWLKQANKDGERRVREFVARGGAVYSGEADALSGQTQGGLRAESISAAVPENRGETGPQPLSKAATAHTATLVQQCETPDGSFAEIAIMHSIPRPKERVN</sequence>
<dbReference type="EMBL" id="JBJYXY010000001">
    <property type="protein sequence ID" value="MFN2974952.1"/>
    <property type="molecule type" value="Genomic_DNA"/>
</dbReference>
<name>A0ABW9KGR7_9BACT</name>
<comment type="caution">
    <text evidence="1">The sequence shown here is derived from an EMBL/GenBank/DDBJ whole genome shotgun (WGS) entry which is preliminary data.</text>
</comment>